<dbReference type="InterPro" id="IPR039426">
    <property type="entry name" value="TonB-dep_rcpt-like"/>
</dbReference>
<evidence type="ECO:0000256" key="7">
    <source>
        <dbReference type="ARBA" id="ARBA00023065"/>
    </source>
</evidence>
<keyword evidence="9 11" id="KW-0472">Membrane</keyword>
<keyword evidence="10" id="KW-0998">Cell outer membrane</keyword>
<dbReference type="PANTHER" id="PTHR32552">
    <property type="entry name" value="FERRICHROME IRON RECEPTOR-RELATED"/>
    <property type="match status" value="1"/>
</dbReference>
<evidence type="ECO:0000256" key="9">
    <source>
        <dbReference type="ARBA" id="ARBA00023136"/>
    </source>
</evidence>
<dbReference type="AlphaFoldDB" id="A0A9X1IQB0"/>
<keyword evidence="8 11" id="KW-0798">TonB box</keyword>
<feature type="domain" description="TonB-dependent receptor plug" evidence="14">
    <location>
        <begin position="69"/>
        <end position="179"/>
    </location>
</feature>
<accession>A0A9X1IQB0</accession>
<comment type="similarity">
    <text evidence="11">Belongs to the TonB-dependent receptor family.</text>
</comment>
<keyword evidence="15" id="KW-0675">Receptor</keyword>
<comment type="subcellular location">
    <subcellularLocation>
        <location evidence="1">Cell outer membrane</location>
        <topology evidence="1">Multi-pass membrane protein</topology>
    </subcellularLocation>
</comment>
<evidence type="ECO:0000313" key="16">
    <source>
        <dbReference type="Proteomes" id="UP001138757"/>
    </source>
</evidence>
<evidence type="ECO:0000256" key="1">
    <source>
        <dbReference type="ARBA" id="ARBA00004571"/>
    </source>
</evidence>
<keyword evidence="5" id="KW-0812">Transmembrane</keyword>
<dbReference type="Gene3D" id="2.40.170.20">
    <property type="entry name" value="TonB-dependent receptor, beta-barrel domain"/>
    <property type="match status" value="2"/>
</dbReference>
<evidence type="ECO:0000256" key="4">
    <source>
        <dbReference type="ARBA" id="ARBA00022496"/>
    </source>
</evidence>
<feature type="signal peptide" evidence="12">
    <location>
        <begin position="1"/>
        <end position="34"/>
    </location>
</feature>
<evidence type="ECO:0000256" key="8">
    <source>
        <dbReference type="ARBA" id="ARBA00023077"/>
    </source>
</evidence>
<feature type="chain" id="PRO_5040740271" evidence="12">
    <location>
        <begin position="35"/>
        <end position="845"/>
    </location>
</feature>
<evidence type="ECO:0000256" key="11">
    <source>
        <dbReference type="RuleBase" id="RU003357"/>
    </source>
</evidence>
<proteinExistence type="inferred from homology"/>
<gene>
    <name evidence="15" type="ORF">KK488_06210</name>
</gene>
<keyword evidence="12" id="KW-0732">Signal</keyword>
<keyword evidence="3" id="KW-1134">Transmembrane beta strand</keyword>
<keyword evidence="7" id="KW-0406">Ion transport</keyword>
<dbReference type="Pfam" id="PF07715">
    <property type="entry name" value="Plug"/>
    <property type="match status" value="1"/>
</dbReference>
<feature type="domain" description="TonB-dependent receptor-like beta-barrel" evidence="13">
    <location>
        <begin position="352"/>
        <end position="811"/>
    </location>
</feature>
<keyword evidence="2" id="KW-0813">Transport</keyword>
<dbReference type="GO" id="GO:0009279">
    <property type="term" value="C:cell outer membrane"/>
    <property type="evidence" value="ECO:0007669"/>
    <property type="project" value="UniProtKB-SubCell"/>
</dbReference>
<keyword evidence="4" id="KW-0410">Iron transport</keyword>
<evidence type="ECO:0000256" key="6">
    <source>
        <dbReference type="ARBA" id="ARBA00023004"/>
    </source>
</evidence>
<evidence type="ECO:0000259" key="14">
    <source>
        <dbReference type="Pfam" id="PF07715"/>
    </source>
</evidence>
<dbReference type="EMBL" id="JAHGAW010000003">
    <property type="protein sequence ID" value="MBT2186539.1"/>
    <property type="molecule type" value="Genomic_DNA"/>
</dbReference>
<organism evidence="15 16">
    <name type="scientific">Sphingobium nicotianae</name>
    <dbReference type="NCBI Taxonomy" id="2782607"/>
    <lineage>
        <taxon>Bacteria</taxon>
        <taxon>Pseudomonadati</taxon>
        <taxon>Pseudomonadota</taxon>
        <taxon>Alphaproteobacteria</taxon>
        <taxon>Sphingomonadales</taxon>
        <taxon>Sphingomonadaceae</taxon>
        <taxon>Sphingobium</taxon>
    </lineage>
</organism>
<dbReference type="RefSeq" id="WP_214622268.1">
    <property type="nucleotide sequence ID" value="NZ_JAHGAW010000003.1"/>
</dbReference>
<keyword evidence="16" id="KW-1185">Reference proteome</keyword>
<evidence type="ECO:0000256" key="5">
    <source>
        <dbReference type="ARBA" id="ARBA00022692"/>
    </source>
</evidence>
<evidence type="ECO:0000313" key="15">
    <source>
        <dbReference type="EMBL" id="MBT2186539.1"/>
    </source>
</evidence>
<evidence type="ECO:0000259" key="13">
    <source>
        <dbReference type="Pfam" id="PF00593"/>
    </source>
</evidence>
<evidence type="ECO:0000256" key="3">
    <source>
        <dbReference type="ARBA" id="ARBA00022452"/>
    </source>
</evidence>
<sequence length="845" mass="91672">MMSNAKFRLSRLGGHLLAGSCLLIVAALPNPASAQDSARTAGATSSDTEAETGGIEEIVVTARFVSENLQDTPIAITAQTAGQLDAANVSNIGTLGAVVPNLQTVPGDQQSAGTPRVSLRGVQQGSTSSLAVPPAIAIYTDDIYHGTTAGSDLDFTDVSRIEINRGPQSTLSGNASIGGSIKLYTVDPKGDGSGYLQAVGGSRKKMGLSGALDLALSRTLAMRLSGNFEQQQGFGNRLDFSCMMDKLGTPSLKGKIPYFQPDSANRDCIIGHTGGGRTAVGQVKLRWQPNSDIDLLLTARHREDDLEETPEVILKYFEPCISGLTGPQPCADAGSKQSYSRAIFNTFGVLTDNRFLVPQRNGGIYDSYSTYCRPILDTTGANLPAGYPTGLCFSPNKTSSHTLVSGKLSANLAANLHMTAILGYTDYSNSFTQSGDESPLANSLNNFINIDKQTSAELRFDGKLFNDKLNWVVGGFAMRLIGYQNNTLSYQNIYQYSKVRGVNESKSVFFHLDYNLTDRWRVSGGARYTDTQIAITIDNPQQISVLAPVVSGQKRKDWLISTDYKITDHILAYASAASGSRPPGLTTIVNTPRQLAPTSAEDLISYELGLKADLLDRRLRTNLTAFYLDYRQLATSIQGTECRNQPGATATFFNVVNLSPAAITTCSQFPGVPDPITFFLNLGIPAKVKGIEWDITAVPVEGLRIDWTGGYNHFASGITAAGQPGYLAPGNLRQPEWNMHANLSYDVHTSLGTFTPRLDWNWQSRQTFDPSPATRAPFPQFVIEPYSLWNAQVAYEAPDRGWTATLSVTNLDNKWYHYQLLEGTLNQQTRVAAPREFAVTVKRTF</sequence>
<dbReference type="GO" id="GO:0006826">
    <property type="term" value="P:iron ion transport"/>
    <property type="evidence" value="ECO:0007669"/>
    <property type="project" value="UniProtKB-KW"/>
</dbReference>
<dbReference type="PANTHER" id="PTHR32552:SF81">
    <property type="entry name" value="TONB-DEPENDENT OUTER MEMBRANE RECEPTOR"/>
    <property type="match status" value="1"/>
</dbReference>
<evidence type="ECO:0000256" key="2">
    <source>
        <dbReference type="ARBA" id="ARBA00022448"/>
    </source>
</evidence>
<dbReference type="Proteomes" id="UP001138757">
    <property type="component" value="Unassembled WGS sequence"/>
</dbReference>
<protein>
    <submittedName>
        <fullName evidence="15">TonB-dependent receptor</fullName>
    </submittedName>
</protein>
<comment type="caution">
    <text evidence="15">The sequence shown here is derived from an EMBL/GenBank/DDBJ whole genome shotgun (WGS) entry which is preliminary data.</text>
</comment>
<dbReference type="InterPro" id="IPR036942">
    <property type="entry name" value="Beta-barrel_TonB_sf"/>
</dbReference>
<reference evidence="15" key="1">
    <citation type="submission" date="2021-05" db="EMBL/GenBank/DDBJ databases">
        <title>Genome of Sphingobium sp. strain.</title>
        <authorList>
            <person name="Fan R."/>
        </authorList>
    </citation>
    <scope>NUCLEOTIDE SEQUENCE</scope>
    <source>
        <strain evidence="15">H33</strain>
    </source>
</reference>
<name>A0A9X1IQB0_9SPHN</name>
<evidence type="ECO:0000256" key="10">
    <source>
        <dbReference type="ARBA" id="ARBA00023237"/>
    </source>
</evidence>
<dbReference type="InterPro" id="IPR000531">
    <property type="entry name" value="Beta-barrel_TonB"/>
</dbReference>
<keyword evidence="6" id="KW-0408">Iron</keyword>
<evidence type="ECO:0000256" key="12">
    <source>
        <dbReference type="SAM" id="SignalP"/>
    </source>
</evidence>
<dbReference type="InterPro" id="IPR012910">
    <property type="entry name" value="Plug_dom"/>
</dbReference>
<dbReference type="Pfam" id="PF00593">
    <property type="entry name" value="TonB_dep_Rec_b-barrel"/>
    <property type="match status" value="1"/>
</dbReference>
<dbReference type="SUPFAM" id="SSF56935">
    <property type="entry name" value="Porins"/>
    <property type="match status" value="1"/>
</dbReference>